<dbReference type="PANTHER" id="PTHR43532:SF1">
    <property type="entry name" value="GLUCOSE-1-PHOSPHATE THYMIDYLYLTRANSFERASE 1"/>
    <property type="match status" value="1"/>
</dbReference>
<gene>
    <name evidence="14" type="ORF">DS742_09695</name>
</gene>
<evidence type="ECO:0000256" key="1">
    <source>
        <dbReference type="ARBA" id="ARBA00001946"/>
    </source>
</evidence>
<comment type="caution">
    <text evidence="14">The sequence shown here is derived from an EMBL/GenBank/DDBJ whole genome shotgun (WGS) entry which is preliminary data.</text>
</comment>
<dbReference type="EC" id="2.7.7.24" evidence="3"/>
<evidence type="ECO:0000256" key="8">
    <source>
        <dbReference type="ARBA" id="ARBA00022842"/>
    </source>
</evidence>
<dbReference type="PANTHER" id="PTHR43532">
    <property type="entry name" value="GLUCOSE-1-PHOSPHATE THYMIDYLYLTRANSFERASE"/>
    <property type="match status" value="1"/>
</dbReference>
<evidence type="ECO:0000256" key="2">
    <source>
        <dbReference type="ARBA" id="ARBA00010480"/>
    </source>
</evidence>
<comment type="similarity">
    <text evidence="2">Belongs to the glucose-1-phosphate thymidylyltransferase family.</text>
</comment>
<evidence type="ECO:0000256" key="11">
    <source>
        <dbReference type="ARBA" id="ARBA00049336"/>
    </source>
</evidence>
<proteinExistence type="inferred from homology"/>
<evidence type="ECO:0000256" key="6">
    <source>
        <dbReference type="ARBA" id="ARBA00022695"/>
    </source>
</evidence>
<feature type="region of interest" description="Disordered" evidence="12">
    <location>
        <begin position="245"/>
        <end position="267"/>
    </location>
</feature>
<dbReference type="Gene3D" id="3.90.550.10">
    <property type="entry name" value="Spore Coat Polysaccharide Biosynthesis Protein SpsA, Chain A"/>
    <property type="match status" value="1"/>
</dbReference>
<evidence type="ECO:0000313" key="15">
    <source>
        <dbReference type="Proteomes" id="UP000260680"/>
    </source>
</evidence>
<keyword evidence="14" id="KW-0167">Capsid protein</keyword>
<dbReference type="Proteomes" id="UP000260680">
    <property type="component" value="Unassembled WGS sequence"/>
</dbReference>
<evidence type="ECO:0000256" key="9">
    <source>
        <dbReference type="ARBA" id="ARBA00032492"/>
    </source>
</evidence>
<dbReference type="SUPFAM" id="SSF53448">
    <property type="entry name" value="Nucleotide-diphospho-sugar transferases"/>
    <property type="match status" value="1"/>
</dbReference>
<protein>
    <recommendedName>
        <fullName evidence="4">Glucose-1-phosphate thymidylyltransferase</fullName>
        <ecNumber evidence="3">2.7.7.24</ecNumber>
    </recommendedName>
    <alternativeName>
        <fullName evidence="10">dTDP-glucose pyrophosphorylase</fullName>
    </alternativeName>
    <alternativeName>
        <fullName evidence="9">dTDP-glucose synthase</fullName>
    </alternativeName>
</protein>
<comment type="catalytic activity">
    <reaction evidence="11">
        <text>dTTP + alpha-D-glucose 1-phosphate + H(+) = dTDP-alpha-D-glucose + diphosphate</text>
        <dbReference type="Rhea" id="RHEA:15225"/>
        <dbReference type="ChEBI" id="CHEBI:15378"/>
        <dbReference type="ChEBI" id="CHEBI:33019"/>
        <dbReference type="ChEBI" id="CHEBI:37568"/>
        <dbReference type="ChEBI" id="CHEBI:57477"/>
        <dbReference type="ChEBI" id="CHEBI:58601"/>
        <dbReference type="EC" id="2.7.7.24"/>
    </reaction>
</comment>
<keyword evidence="14" id="KW-0946">Virion</keyword>
<evidence type="ECO:0000259" key="13">
    <source>
        <dbReference type="Pfam" id="PF00483"/>
    </source>
</evidence>
<dbReference type="InterPro" id="IPR029044">
    <property type="entry name" value="Nucleotide-diphossugar_trans"/>
</dbReference>
<dbReference type="InterPro" id="IPR005835">
    <property type="entry name" value="NTP_transferase_dom"/>
</dbReference>
<evidence type="ECO:0000256" key="4">
    <source>
        <dbReference type="ARBA" id="ARBA00017654"/>
    </source>
</evidence>
<evidence type="ECO:0000256" key="12">
    <source>
        <dbReference type="SAM" id="MobiDB-lite"/>
    </source>
</evidence>
<evidence type="ECO:0000256" key="3">
    <source>
        <dbReference type="ARBA" id="ARBA00012461"/>
    </source>
</evidence>
<dbReference type="InterPro" id="IPR005907">
    <property type="entry name" value="G1P_thy_trans_s"/>
</dbReference>
<evidence type="ECO:0000313" key="14">
    <source>
        <dbReference type="EMBL" id="RFZ79124.1"/>
    </source>
</evidence>
<dbReference type="Pfam" id="PF00483">
    <property type="entry name" value="NTP_transferase"/>
    <property type="match status" value="1"/>
</dbReference>
<feature type="domain" description="Nucleotidyl transferase" evidence="13">
    <location>
        <begin position="3"/>
        <end position="233"/>
    </location>
</feature>
<keyword evidence="8" id="KW-0460">Magnesium</keyword>
<evidence type="ECO:0000256" key="10">
    <source>
        <dbReference type="ARBA" id="ARBA00032598"/>
    </source>
</evidence>
<keyword evidence="7" id="KW-0479">Metal-binding</keyword>
<evidence type="ECO:0000256" key="7">
    <source>
        <dbReference type="ARBA" id="ARBA00022723"/>
    </source>
</evidence>
<dbReference type="AlphaFoldDB" id="A0A3E2NDR9"/>
<sequence length="267" mass="30515">MRGVILAGGHGTRLNPLTIITNKHLLPVYKKPMIYYPIETLAKVGIKDILIVTSGEYLGHFYKLLKTGEEFGVKLHYEIQEGNEGTGAALLCAEEFVRGDEFMVILGDNIVTEDLTSFVKLFETEKEEFSAKILITQSENPKLYGVVEFKKNKITRLVEKPKEPFSNYVNTGLWIFKPEVFELLKQMKLSARNEYETTDVLHHYAEQGKLTYGILTSKWTDAGTFEQLYEATVLMKELEEKEKKEIEKDHVYQSSGIRTRKPAAQPV</sequence>
<keyword evidence="5" id="KW-0808">Transferase</keyword>
<dbReference type="GO" id="GO:0008879">
    <property type="term" value="F:glucose-1-phosphate thymidylyltransferase activity"/>
    <property type="evidence" value="ECO:0007669"/>
    <property type="project" value="UniProtKB-EC"/>
</dbReference>
<dbReference type="RefSeq" id="WP_117416804.1">
    <property type="nucleotide sequence ID" value="NZ_QOHO01000027.1"/>
</dbReference>
<dbReference type="OrthoDB" id="9803871at2"/>
<name>A0A3E2NDR9_9FIRM</name>
<keyword evidence="6" id="KW-0548">Nucleotidyltransferase</keyword>
<reference evidence="14 15" key="1">
    <citation type="submission" date="2018-07" db="EMBL/GenBank/DDBJ databases">
        <title>New species, Clostridium PI-S10-A1B.</title>
        <authorList>
            <person name="Krishna G."/>
            <person name="Summeta K."/>
            <person name="Shikha S."/>
            <person name="Prabhu P.B."/>
            <person name="Suresh K."/>
        </authorList>
    </citation>
    <scope>NUCLEOTIDE SEQUENCE [LARGE SCALE GENOMIC DNA]</scope>
    <source>
        <strain evidence="14 15">PI-S10-A1B</strain>
    </source>
</reference>
<comment type="cofactor">
    <cofactor evidence="1">
        <name>Mg(2+)</name>
        <dbReference type="ChEBI" id="CHEBI:18420"/>
    </cofactor>
</comment>
<dbReference type="EMBL" id="QOHO01000027">
    <property type="protein sequence ID" value="RFZ79124.1"/>
    <property type="molecule type" value="Genomic_DNA"/>
</dbReference>
<organism evidence="14 15">
    <name type="scientific">Lacrimispora amygdalina</name>
    <dbReference type="NCBI Taxonomy" id="253257"/>
    <lineage>
        <taxon>Bacteria</taxon>
        <taxon>Bacillati</taxon>
        <taxon>Bacillota</taxon>
        <taxon>Clostridia</taxon>
        <taxon>Lachnospirales</taxon>
        <taxon>Lachnospiraceae</taxon>
        <taxon>Lacrimispora</taxon>
    </lineage>
</organism>
<dbReference type="GO" id="GO:0046872">
    <property type="term" value="F:metal ion binding"/>
    <property type="evidence" value="ECO:0007669"/>
    <property type="project" value="UniProtKB-KW"/>
</dbReference>
<evidence type="ECO:0000256" key="5">
    <source>
        <dbReference type="ARBA" id="ARBA00022679"/>
    </source>
</evidence>
<accession>A0A3E2NDR9</accession>